<feature type="domain" description="ABC transmembrane type-1" evidence="8">
    <location>
        <begin position="84"/>
        <end position="248"/>
    </location>
</feature>
<reference evidence="10" key="1">
    <citation type="submission" date="2018-09" db="EMBL/GenBank/DDBJ databases">
        <title>Chryseolinea sp. KIS68-18 isolated from soil.</title>
        <authorList>
            <person name="Weon H.-Y."/>
            <person name="Kwon S.-W."/>
            <person name="Lee S.A."/>
        </authorList>
    </citation>
    <scope>NUCLEOTIDE SEQUENCE [LARGE SCALE GENOMIC DNA]</scope>
    <source>
        <strain evidence="10">KIS68-18</strain>
    </source>
</reference>
<evidence type="ECO:0000256" key="7">
    <source>
        <dbReference type="SAM" id="Phobius"/>
    </source>
</evidence>
<comment type="subcellular location">
    <subcellularLocation>
        <location evidence="1">Cell membrane</location>
        <topology evidence="1">Multi-pass membrane protein</topology>
    </subcellularLocation>
</comment>
<proteinExistence type="predicted"/>
<feature type="transmembrane region" description="Helical" evidence="7">
    <location>
        <begin position="132"/>
        <end position="151"/>
    </location>
</feature>
<protein>
    <submittedName>
        <fullName evidence="9">ABC transporter permease subunit</fullName>
    </submittedName>
</protein>
<keyword evidence="6 7" id="KW-0472">Membrane</keyword>
<dbReference type="Gene3D" id="1.10.3720.10">
    <property type="entry name" value="MetI-like"/>
    <property type="match status" value="1"/>
</dbReference>
<dbReference type="AlphaFoldDB" id="A0A385SFD1"/>
<dbReference type="GO" id="GO:0055085">
    <property type="term" value="P:transmembrane transport"/>
    <property type="evidence" value="ECO:0007669"/>
    <property type="project" value="InterPro"/>
</dbReference>
<dbReference type="SUPFAM" id="SSF161098">
    <property type="entry name" value="MetI-like"/>
    <property type="match status" value="1"/>
</dbReference>
<evidence type="ECO:0000256" key="6">
    <source>
        <dbReference type="ARBA" id="ARBA00023136"/>
    </source>
</evidence>
<dbReference type="InterPro" id="IPR035906">
    <property type="entry name" value="MetI-like_sf"/>
</dbReference>
<keyword evidence="5 7" id="KW-1133">Transmembrane helix</keyword>
<name>A0A385SFD1_9BACT</name>
<sequence length="264" mass="29706">MSMDIIKSVFRPLTQIKGRTSITLVVVEALAALLAWEIFGQHGLIPTPSKIMVAVGRIVTSAYFTDNLFSSLSLTLSGMGISIVLALVVSYLSLIPVFAPVTRFIVKCRYLTLTGLIFLFTLLTQDGHQLKLSLLIFGIVPFFVTSLLSIIDGINTQEYDLCKTLRMNNWQTLLEVVIVGRLDQVFEVMRQNFAIAWMMITMVEGLSMSEGGLGTMLIKSNKYIDLSTVFAILVIIFGLGIFFDYLLKQMRYWLFPYTKIEKRS</sequence>
<evidence type="ECO:0000256" key="4">
    <source>
        <dbReference type="ARBA" id="ARBA00022692"/>
    </source>
</evidence>
<keyword evidence="3" id="KW-1003">Cell membrane</keyword>
<evidence type="ECO:0000259" key="8">
    <source>
        <dbReference type="Pfam" id="PF00528"/>
    </source>
</evidence>
<feature type="transmembrane region" description="Helical" evidence="7">
    <location>
        <begin position="76"/>
        <end position="98"/>
    </location>
</feature>
<gene>
    <name evidence="9" type="ORF">D4L85_07390</name>
</gene>
<accession>A0A385SFD1</accession>
<feature type="transmembrane region" description="Helical" evidence="7">
    <location>
        <begin position="226"/>
        <end position="247"/>
    </location>
</feature>
<dbReference type="PANTHER" id="PTHR30151">
    <property type="entry name" value="ALKANE SULFONATE ABC TRANSPORTER-RELATED, MEMBRANE SUBUNIT"/>
    <property type="match status" value="1"/>
</dbReference>
<evidence type="ECO:0000256" key="2">
    <source>
        <dbReference type="ARBA" id="ARBA00022448"/>
    </source>
</evidence>
<organism evidence="9 10">
    <name type="scientific">Chryseolinea soli</name>
    <dbReference type="NCBI Taxonomy" id="2321403"/>
    <lineage>
        <taxon>Bacteria</taxon>
        <taxon>Pseudomonadati</taxon>
        <taxon>Bacteroidota</taxon>
        <taxon>Cytophagia</taxon>
        <taxon>Cytophagales</taxon>
        <taxon>Fulvivirgaceae</taxon>
        <taxon>Chryseolinea</taxon>
    </lineage>
</organism>
<evidence type="ECO:0000256" key="1">
    <source>
        <dbReference type="ARBA" id="ARBA00004651"/>
    </source>
</evidence>
<feature type="transmembrane region" description="Helical" evidence="7">
    <location>
        <begin position="21"/>
        <end position="39"/>
    </location>
</feature>
<dbReference type="KEGG" id="chk:D4L85_07390"/>
<dbReference type="InterPro" id="IPR000515">
    <property type="entry name" value="MetI-like"/>
</dbReference>
<keyword evidence="2" id="KW-0813">Transport</keyword>
<evidence type="ECO:0000313" key="10">
    <source>
        <dbReference type="Proteomes" id="UP000266183"/>
    </source>
</evidence>
<dbReference type="Pfam" id="PF00528">
    <property type="entry name" value="BPD_transp_1"/>
    <property type="match status" value="1"/>
</dbReference>
<evidence type="ECO:0000256" key="5">
    <source>
        <dbReference type="ARBA" id="ARBA00022989"/>
    </source>
</evidence>
<keyword evidence="10" id="KW-1185">Reference proteome</keyword>
<evidence type="ECO:0000313" key="9">
    <source>
        <dbReference type="EMBL" id="AYB30413.1"/>
    </source>
</evidence>
<feature type="transmembrane region" description="Helical" evidence="7">
    <location>
        <begin position="104"/>
        <end position="123"/>
    </location>
</feature>
<dbReference type="PANTHER" id="PTHR30151:SF0">
    <property type="entry name" value="ABC TRANSPORTER PERMEASE PROTEIN MJ0413-RELATED"/>
    <property type="match status" value="1"/>
</dbReference>
<evidence type="ECO:0000256" key="3">
    <source>
        <dbReference type="ARBA" id="ARBA00022475"/>
    </source>
</evidence>
<dbReference type="EMBL" id="CP032382">
    <property type="protein sequence ID" value="AYB30413.1"/>
    <property type="molecule type" value="Genomic_DNA"/>
</dbReference>
<keyword evidence="4 7" id="KW-0812">Transmembrane</keyword>
<dbReference type="GO" id="GO:0005886">
    <property type="term" value="C:plasma membrane"/>
    <property type="evidence" value="ECO:0007669"/>
    <property type="project" value="UniProtKB-SubCell"/>
</dbReference>
<dbReference type="Proteomes" id="UP000266183">
    <property type="component" value="Chromosome"/>
</dbReference>